<keyword evidence="2" id="KW-1015">Disulfide bond</keyword>
<dbReference type="Pfam" id="PF00431">
    <property type="entry name" value="CUB"/>
    <property type="match status" value="3"/>
</dbReference>
<feature type="domain" description="CUB" evidence="6">
    <location>
        <begin position="203"/>
        <end position="316"/>
    </location>
</feature>
<dbReference type="InterPro" id="IPR001507">
    <property type="entry name" value="ZP_dom"/>
</dbReference>
<evidence type="ECO:0000256" key="1">
    <source>
        <dbReference type="ARBA" id="ARBA00022737"/>
    </source>
</evidence>
<evidence type="ECO:0000256" key="5">
    <source>
        <dbReference type="SAM" id="SignalP"/>
    </source>
</evidence>
<feature type="domain" description="ZP" evidence="7">
    <location>
        <begin position="466"/>
        <end position="713"/>
    </location>
</feature>
<dbReference type="Gene3D" id="2.60.40.4100">
    <property type="entry name" value="Zona pellucida, ZP-C domain"/>
    <property type="match status" value="1"/>
</dbReference>
<dbReference type="Pfam" id="PF00100">
    <property type="entry name" value="Zona_pellucida"/>
    <property type="match status" value="1"/>
</dbReference>
<feature type="domain" description="CUB" evidence="6">
    <location>
        <begin position="321"/>
        <end position="434"/>
    </location>
</feature>
<comment type="caution">
    <text evidence="3">Lacks conserved residue(s) required for the propagation of feature annotation.</text>
</comment>
<dbReference type="PROSITE" id="PS51034">
    <property type="entry name" value="ZP_2"/>
    <property type="match status" value="1"/>
</dbReference>
<evidence type="ECO:0000313" key="8">
    <source>
        <dbReference type="Proteomes" id="UP000694865"/>
    </source>
</evidence>
<proteinExistence type="predicted"/>
<protein>
    <submittedName>
        <fullName evidence="9">Deleted in malignant brain tumors 1 protein-like</fullName>
    </submittedName>
</protein>
<dbReference type="PANTHER" id="PTHR24251:SF30">
    <property type="entry name" value="MEMBRANE FRIZZLED-RELATED PROTEIN"/>
    <property type="match status" value="1"/>
</dbReference>
<dbReference type="PROSITE" id="PS01180">
    <property type="entry name" value="CUB"/>
    <property type="match status" value="3"/>
</dbReference>
<keyword evidence="4" id="KW-0812">Transmembrane</keyword>
<dbReference type="Gene3D" id="2.60.40.3210">
    <property type="entry name" value="Zona pellucida, ZP-N domain"/>
    <property type="match status" value="1"/>
</dbReference>
<feature type="signal peptide" evidence="5">
    <location>
        <begin position="1"/>
        <end position="19"/>
    </location>
</feature>
<reference evidence="9" key="1">
    <citation type="submission" date="2025-08" db="UniProtKB">
        <authorList>
            <consortium name="RefSeq"/>
        </authorList>
    </citation>
    <scope>IDENTIFICATION</scope>
    <source>
        <tissue evidence="9">Testes</tissue>
    </source>
</reference>
<dbReference type="CDD" id="cd00041">
    <property type="entry name" value="CUB"/>
    <property type="match status" value="3"/>
</dbReference>
<keyword evidence="5" id="KW-0732">Signal</keyword>
<keyword evidence="4" id="KW-1133">Transmembrane helix</keyword>
<dbReference type="InterPro" id="IPR000859">
    <property type="entry name" value="CUB_dom"/>
</dbReference>
<gene>
    <name evidence="9" type="primary">LOC102803696</name>
</gene>
<organism evidence="8 9">
    <name type="scientific">Saccoglossus kowalevskii</name>
    <name type="common">Acorn worm</name>
    <dbReference type="NCBI Taxonomy" id="10224"/>
    <lineage>
        <taxon>Eukaryota</taxon>
        <taxon>Metazoa</taxon>
        <taxon>Hemichordata</taxon>
        <taxon>Enteropneusta</taxon>
        <taxon>Harrimaniidae</taxon>
        <taxon>Saccoglossus</taxon>
    </lineage>
</organism>
<keyword evidence="4" id="KW-0472">Membrane</keyword>
<dbReference type="PANTHER" id="PTHR24251">
    <property type="entry name" value="OVOCHYMASE-RELATED"/>
    <property type="match status" value="1"/>
</dbReference>
<evidence type="ECO:0000259" key="6">
    <source>
        <dbReference type="PROSITE" id="PS01180"/>
    </source>
</evidence>
<keyword evidence="8" id="KW-1185">Reference proteome</keyword>
<name>A0ABM0MGW5_SACKO</name>
<dbReference type="Gene3D" id="2.60.120.290">
    <property type="entry name" value="Spermadhesin, CUB domain"/>
    <property type="match status" value="3"/>
</dbReference>
<feature type="chain" id="PRO_5046176125" evidence="5">
    <location>
        <begin position="20"/>
        <end position="798"/>
    </location>
</feature>
<dbReference type="InterPro" id="IPR042235">
    <property type="entry name" value="ZP-C_dom"/>
</dbReference>
<dbReference type="SUPFAM" id="SSF49854">
    <property type="entry name" value="Spermadhesin, CUB domain"/>
    <property type="match status" value="3"/>
</dbReference>
<keyword evidence="1" id="KW-0677">Repeat</keyword>
<accession>A0ABM0MGW5</accession>
<dbReference type="InterPro" id="IPR055355">
    <property type="entry name" value="ZP-C"/>
</dbReference>
<feature type="domain" description="CUB" evidence="6">
    <location>
        <begin position="49"/>
        <end position="162"/>
    </location>
</feature>
<dbReference type="GeneID" id="102803696"/>
<evidence type="ECO:0000256" key="4">
    <source>
        <dbReference type="SAM" id="Phobius"/>
    </source>
</evidence>
<dbReference type="SMART" id="SM00241">
    <property type="entry name" value="ZP"/>
    <property type="match status" value="1"/>
</dbReference>
<evidence type="ECO:0000259" key="7">
    <source>
        <dbReference type="PROSITE" id="PS51034"/>
    </source>
</evidence>
<feature type="transmembrane region" description="Helical" evidence="4">
    <location>
        <begin position="762"/>
        <end position="784"/>
    </location>
</feature>
<dbReference type="RefSeq" id="XP_006819256.1">
    <property type="nucleotide sequence ID" value="XM_006819193.1"/>
</dbReference>
<evidence type="ECO:0000313" key="9">
    <source>
        <dbReference type="RefSeq" id="XP_006819256.1"/>
    </source>
</evidence>
<evidence type="ECO:0000256" key="2">
    <source>
        <dbReference type="ARBA" id="ARBA00023157"/>
    </source>
</evidence>
<dbReference type="Proteomes" id="UP000694865">
    <property type="component" value="Unplaced"/>
</dbReference>
<sequence length="798" mass="90623">MYQLTLWVMVLCLVQSGSSQTTDIDGTPNQDTTPKPMITQDPWATPFYCGRSYNIPSWSYIEITSPFYPNDYPNDARCDWVIYAAYSYRNIYVEFYNFDTESCCDFVSVGNGDTPGVSVVIDRHSGSKLPQSFYSSGRTVWLRFYSDSSVTNSGFRVRMYDQEAFTTKDRQTTDVDFTTPNVWPDRTTERMNTQDPWATAFYCGRSYNIPSWSYIEITSPFYPNDYPNDARCDWVIYAAYSYRNIYVEFYNFDTESCCDYVSVGNGDTPGVSVVIDRHSGSTLPQSFYSSGRTVWMRFYSDGSVTNSGFRVRMYDQEDYDCVDTYHLPQWGSIHIESPNYPGNYPNNCRCQWIVYADAYYRRLYVHFNDFETEAGYDNVSIGDGYIVGDNVRLDQYSGSSNPPAIYSNDDAMWMTFYSDSSVTLRGFQAHFHEIGSYSTYEPVTTDDPKTTDVHTTTEYIEDVVVECGDTWMRIDISRSILGSITDDDLQLIDPSCYGAGNDTHVSFVTDHSDCGTTQTQTTENMIYRNKVINRWEIEDVIRREAEVEIPFQCIYSRTGRAEASFVVNDDQVFLTETGYGNFSFTLDFYPDGSYNEPYSDEEYPIEVSLGQILFVGAAVETNLDDLELFLATCKATPSEDADHSIQYAIIENGCIMDETVQIQPTGNPAEKHFSIQAFEFVDSPGEVIYIHCDMLVCNASDIYSRCEMGCITNARRKRDGEMESLVSQSVSQGPISLTKRQSGVLHAFTDDRSEDSYTGPGLVVLLGVFCIGILLVISAIVYVAGQSTKRAMPLIEEY</sequence>
<dbReference type="Pfam" id="PF23344">
    <property type="entry name" value="ZP-N"/>
    <property type="match status" value="1"/>
</dbReference>
<dbReference type="InterPro" id="IPR055356">
    <property type="entry name" value="ZP-N"/>
</dbReference>
<dbReference type="SMART" id="SM00042">
    <property type="entry name" value="CUB"/>
    <property type="match status" value="3"/>
</dbReference>
<evidence type="ECO:0000256" key="3">
    <source>
        <dbReference type="PROSITE-ProRule" id="PRU00059"/>
    </source>
</evidence>
<dbReference type="InterPro" id="IPR035914">
    <property type="entry name" value="Sperma_CUB_dom_sf"/>
</dbReference>